<dbReference type="SUPFAM" id="SSF56645">
    <property type="entry name" value="Acyl-CoA dehydrogenase NM domain-like"/>
    <property type="match status" value="1"/>
</dbReference>
<dbReference type="Gene3D" id="2.40.110.10">
    <property type="entry name" value="Butyryl-CoA Dehydrogenase, subunit A, domain 2"/>
    <property type="match status" value="1"/>
</dbReference>
<evidence type="ECO:0000313" key="2">
    <source>
        <dbReference type="Proteomes" id="UP000319746"/>
    </source>
</evidence>
<gene>
    <name evidence="1" type="ORF">FB556_1793</name>
</gene>
<dbReference type="InterPro" id="IPR046373">
    <property type="entry name" value="Acyl-CoA_Oxase/DH_mid-dom_sf"/>
</dbReference>
<dbReference type="InterPro" id="IPR009100">
    <property type="entry name" value="AcylCoA_DH/oxidase_NM_dom_sf"/>
</dbReference>
<dbReference type="EMBL" id="VFOU01000003">
    <property type="protein sequence ID" value="TQL71319.1"/>
    <property type="molecule type" value="Genomic_DNA"/>
</dbReference>
<dbReference type="PANTHER" id="PTHR43884:SF12">
    <property type="entry name" value="ISOVALERYL-COA DEHYDROGENASE, MITOCHONDRIAL-RELATED"/>
    <property type="match status" value="1"/>
</dbReference>
<dbReference type="PANTHER" id="PTHR43884">
    <property type="entry name" value="ACYL-COA DEHYDROGENASE"/>
    <property type="match status" value="1"/>
</dbReference>
<accession>A0A543AFG7</accession>
<dbReference type="OrthoDB" id="3258691at2"/>
<dbReference type="RefSeq" id="WP_141866852.1">
    <property type="nucleotide sequence ID" value="NZ_BAABAN010000005.1"/>
</dbReference>
<sequence length="367" mass="39235">MFDAIQQYLLTREIPTELTEWVAENAQGIDSGRIQVRNVLSRLADFGMLDLGASANHEGQLLHQASAIEQLARRSFSTGFALWGHRMCIEFLSLAGGSYAESLLPALRSGTTPGASAMAPGYKALAEAGDLSLRVDRDGRGQYRLSGRIAWASNLYSDAIAITPAYGPDAPEHTSGAEGGVVVALPLNSPGVTIGPELELLAMRGTASTSVELDGVVISPDQILTTDFVPFLQRTRPTLSILQASFCLGLATTCYAHAVENATGANANFMPEIQEQGRMLTETKQQLAALAQAVGTATPTKPVDVLSMRLNAGRLGVELAALELKTAGGKGFVTTSDTNRRYRESTFIPLQSPSEAQLRWELEQLQS</sequence>
<comment type="caution">
    <text evidence="1">The sequence shown here is derived from an EMBL/GenBank/DDBJ whole genome shotgun (WGS) entry which is preliminary data.</text>
</comment>
<name>A0A543AFG7_9MICC</name>
<organism evidence="1 2">
    <name type="scientific">Enteractinococcus coprophilus</name>
    <dbReference type="NCBI Taxonomy" id="1027633"/>
    <lineage>
        <taxon>Bacteria</taxon>
        <taxon>Bacillati</taxon>
        <taxon>Actinomycetota</taxon>
        <taxon>Actinomycetes</taxon>
        <taxon>Micrococcales</taxon>
        <taxon>Micrococcaceae</taxon>
    </lineage>
</organism>
<dbReference type="Proteomes" id="UP000319746">
    <property type="component" value="Unassembled WGS sequence"/>
</dbReference>
<dbReference type="GO" id="GO:0003995">
    <property type="term" value="F:acyl-CoA dehydrogenase activity"/>
    <property type="evidence" value="ECO:0007669"/>
    <property type="project" value="TreeGrafter"/>
</dbReference>
<evidence type="ECO:0000313" key="1">
    <source>
        <dbReference type="EMBL" id="TQL71319.1"/>
    </source>
</evidence>
<keyword evidence="2" id="KW-1185">Reference proteome</keyword>
<reference evidence="1 2" key="1">
    <citation type="submission" date="2019-06" db="EMBL/GenBank/DDBJ databases">
        <title>Sequencing the genomes of 1000 actinobacteria strains.</title>
        <authorList>
            <person name="Klenk H.-P."/>
        </authorList>
    </citation>
    <scope>NUCLEOTIDE SEQUENCE [LARGE SCALE GENOMIC DNA]</scope>
    <source>
        <strain evidence="1 2">DSM 24083</strain>
    </source>
</reference>
<proteinExistence type="predicted"/>
<dbReference type="AlphaFoldDB" id="A0A543AFG7"/>
<protein>
    <submittedName>
        <fullName evidence="1">Alkylation response protein AidB-like acyl-CoA dehydrogenase</fullName>
    </submittedName>
</protein>